<evidence type="ECO:0000313" key="8">
    <source>
        <dbReference type="Proteomes" id="UP001152308"/>
    </source>
</evidence>
<dbReference type="RefSeq" id="WP_058251001.1">
    <property type="nucleotide sequence ID" value="NZ_CBDRMI010000001.1"/>
</dbReference>
<organism evidence="7 9">
    <name type="scientific">Gordonia hongkongensis</name>
    <dbReference type="NCBI Taxonomy" id="1701090"/>
    <lineage>
        <taxon>Bacteria</taxon>
        <taxon>Bacillati</taxon>
        <taxon>Actinomycetota</taxon>
        <taxon>Actinomycetes</taxon>
        <taxon>Mycobacteriales</taxon>
        <taxon>Gordoniaceae</taxon>
        <taxon>Gordonia</taxon>
    </lineage>
</organism>
<gene>
    <name evidence="6" type="ORF">L2299_22205</name>
    <name evidence="7" type="ORF">P9A14_01750</name>
</gene>
<dbReference type="EMBL" id="CP121270">
    <property type="protein sequence ID" value="WFP25280.1"/>
    <property type="molecule type" value="Genomic_DNA"/>
</dbReference>
<keyword evidence="1 7" id="KW-0378">Hydrolase</keyword>
<evidence type="ECO:0000259" key="5">
    <source>
        <dbReference type="PROSITE" id="PS51194"/>
    </source>
</evidence>
<dbReference type="Pfam" id="PF00176">
    <property type="entry name" value="SNF2-rel_dom"/>
    <property type="match status" value="1"/>
</dbReference>
<dbReference type="Pfam" id="PF00271">
    <property type="entry name" value="Helicase_C"/>
    <property type="match status" value="1"/>
</dbReference>
<keyword evidence="7" id="KW-0067">ATP-binding</keyword>
<dbReference type="CDD" id="cd18793">
    <property type="entry name" value="SF2_C_SNF"/>
    <property type="match status" value="1"/>
</dbReference>
<dbReference type="SMART" id="SM00490">
    <property type="entry name" value="HELICc"/>
    <property type="match status" value="1"/>
</dbReference>
<dbReference type="InterPro" id="IPR049730">
    <property type="entry name" value="SNF2/RAD54-like_C"/>
</dbReference>
<evidence type="ECO:0000313" key="6">
    <source>
        <dbReference type="EMBL" id="MDF6103752.1"/>
    </source>
</evidence>
<evidence type="ECO:0000256" key="2">
    <source>
        <dbReference type="PROSITE-ProRule" id="PRU00325"/>
    </source>
</evidence>
<dbReference type="GO" id="GO:0004386">
    <property type="term" value="F:helicase activity"/>
    <property type="evidence" value="ECO:0007669"/>
    <property type="project" value="UniProtKB-KW"/>
</dbReference>
<dbReference type="Gene3D" id="3.40.50.10810">
    <property type="entry name" value="Tandem AAA-ATPase domain"/>
    <property type="match status" value="1"/>
</dbReference>
<dbReference type="InterPro" id="IPR027417">
    <property type="entry name" value="P-loop_NTPase"/>
</dbReference>
<dbReference type="InterPro" id="IPR007527">
    <property type="entry name" value="Znf_SWIM"/>
</dbReference>
<dbReference type="SMART" id="SM00487">
    <property type="entry name" value="DEXDc"/>
    <property type="match status" value="1"/>
</dbReference>
<dbReference type="AlphaFoldDB" id="A0AAX3T812"/>
<dbReference type="InterPro" id="IPR000330">
    <property type="entry name" value="SNF2_N"/>
</dbReference>
<evidence type="ECO:0000256" key="1">
    <source>
        <dbReference type="ARBA" id="ARBA00022801"/>
    </source>
</evidence>
<dbReference type="PROSITE" id="PS51194">
    <property type="entry name" value="HELICASE_CTER"/>
    <property type="match status" value="1"/>
</dbReference>
<sequence>MAAFDQLSPAESGLLAHFDVATIGRGAEYAQQGRVALEDWDPLFMSATGTCVGSSGDLYSLEIGFGDDARGYAVDVAECDCPVGANCKHAVALALGVMRAGLLGASPRGVRHASAPWRTLLGDLVAGATPKEPGSAPIGLLVELDDPEWMSLKTVTLRLVTPGKKGNWVRTGITWSSIEPGHVTEYYRSTTDHPAEHFDPVHLARVRAVHLCAGDKHQYGTSQVHRLDQASAEIWTALRAAVDDGVVLVAHKSTGAKKVELLPPASAALTVDRDDEGLVVSGGVDFPTVGPSADDALMLFGSVPHGASLVRGGTMFLAPLVDDGTSKALRALLDAGTIGIPDTDIAEFADEVLPDLAGRMSVTVADGAVTRPEITGPDAAVTLRVADDGGAHLEWGVVYRVNGSRRFFPSGQSSGFGDDVAERRLWKQLRGHLEAAARVCDRWQIQVAGFPGSKFADDPELAEMSRDEALASASVALLTRRYRYSPVDTARFVTEVAPELRADGIEVEIVGELPDYRAAEVVPEIGFGAERSDDNDWLGLSITVEVDGVAVPLHQVLTALSNGATHMLLPDGAYFVLDTPELQRLAELVAEARALGELDRGRVRRDTHNATLWDELLELGTADDDLTKWREQLRRLAAATPPAPCPVPTGLRADLRDYQRAGLDWLNFLWENRIGGVLADDMGLGKTLQSLALIAKVIEEEPQARFLVVAPTSVISNWAVEAERFVPGLRIATVTETSGRAKIAFADRIAGAQLIVTSYALMRIGIDEFASVSWTAVFLDEAQFVKNHASKAHQCARRLDAEVKIAITGTPLENNLMELWSLMALTVPGLFPSAKTFTSYFRKPIESGTEPGRLALLRRRIRPIMLRRTKHQVATDLPAKQEQVLSISLNAKHDKLYQTRLTRERQSVLGLLDDFDGNRFQIFRSLTMLRQLSLHAGLVDEKHTDIDSAKIEFLVEQIPELIAEGHSALIFSQFTGFLKLLERELAGAEIDYSYLDGSMTASRRSAAVKRFTSGSSKVFLISLKAGGFGLNLTEADYCFVCDPWWNPAAEAQAVDRAHRIGQTRPVTVYRLVSANTIEEKVVALQERKRDLFNAVVDDGDMFGAAIDADDIRELLGGSPAGSDPK</sequence>
<feature type="domain" description="SWIM-type" evidence="3">
    <location>
        <begin position="59"/>
        <end position="98"/>
    </location>
</feature>
<dbReference type="InterPro" id="IPR014001">
    <property type="entry name" value="Helicase_ATP-bd"/>
</dbReference>
<name>A0AAX3T812_9ACTN</name>
<feature type="domain" description="Helicase C-terminal" evidence="5">
    <location>
        <begin position="950"/>
        <end position="1107"/>
    </location>
</feature>
<evidence type="ECO:0000313" key="9">
    <source>
        <dbReference type="Proteomes" id="UP001213504"/>
    </source>
</evidence>
<evidence type="ECO:0000259" key="3">
    <source>
        <dbReference type="PROSITE" id="PS50966"/>
    </source>
</evidence>
<dbReference type="GO" id="GO:0005524">
    <property type="term" value="F:ATP binding"/>
    <property type="evidence" value="ECO:0007669"/>
    <property type="project" value="InterPro"/>
</dbReference>
<keyword evidence="2" id="KW-0862">Zinc</keyword>
<evidence type="ECO:0000259" key="4">
    <source>
        <dbReference type="PROSITE" id="PS51192"/>
    </source>
</evidence>
<keyword evidence="2" id="KW-0863">Zinc-finger</keyword>
<dbReference type="Proteomes" id="UP001213504">
    <property type="component" value="Chromosome"/>
</dbReference>
<evidence type="ECO:0000313" key="7">
    <source>
        <dbReference type="EMBL" id="WFP25280.1"/>
    </source>
</evidence>
<dbReference type="PANTHER" id="PTHR10799">
    <property type="entry name" value="SNF2/RAD54 HELICASE FAMILY"/>
    <property type="match status" value="1"/>
</dbReference>
<dbReference type="PROSITE" id="PS51192">
    <property type="entry name" value="HELICASE_ATP_BIND_1"/>
    <property type="match status" value="1"/>
</dbReference>
<feature type="domain" description="Helicase ATP-binding" evidence="4">
    <location>
        <begin position="667"/>
        <end position="829"/>
    </location>
</feature>
<dbReference type="GO" id="GO:0016787">
    <property type="term" value="F:hydrolase activity"/>
    <property type="evidence" value="ECO:0007669"/>
    <property type="project" value="UniProtKB-KW"/>
</dbReference>
<dbReference type="SUPFAM" id="SSF52540">
    <property type="entry name" value="P-loop containing nucleoside triphosphate hydrolases"/>
    <property type="match status" value="2"/>
</dbReference>
<dbReference type="InterPro" id="IPR038718">
    <property type="entry name" value="SNF2-like_sf"/>
</dbReference>
<reference evidence="6" key="1">
    <citation type="journal article" date="2022" name="Data Brief">
        <title>Draft genome sequence data of Gordonia hongkongensis strain EUFUS-Z928 isolated from the octocoral Eunicea fusca.</title>
        <authorList>
            <person name="Sanchez-Suarez J."/>
            <person name="Diaz L."/>
            <person name="Melo-Bolivar J."/>
            <person name="Villamil L."/>
        </authorList>
    </citation>
    <scope>NUCLEOTIDE SEQUENCE</scope>
    <source>
        <strain evidence="6">EUFUS-Z928</strain>
    </source>
</reference>
<dbReference type="GO" id="GO:0008270">
    <property type="term" value="F:zinc ion binding"/>
    <property type="evidence" value="ECO:0007669"/>
    <property type="project" value="UniProtKB-KW"/>
</dbReference>
<accession>A0AAX3T812</accession>
<keyword evidence="7" id="KW-0547">Nucleotide-binding</keyword>
<dbReference type="InterPro" id="IPR001650">
    <property type="entry name" value="Helicase_C-like"/>
</dbReference>
<protein>
    <submittedName>
        <fullName evidence="7">DEAD/DEAH box helicase</fullName>
        <ecNumber evidence="7">3.6.4.-</ecNumber>
    </submittedName>
</protein>
<dbReference type="Proteomes" id="UP001152308">
    <property type="component" value="Unassembled WGS sequence"/>
</dbReference>
<dbReference type="PROSITE" id="PS50966">
    <property type="entry name" value="ZF_SWIM"/>
    <property type="match status" value="1"/>
</dbReference>
<dbReference type="EMBL" id="JAKJLQ010000030">
    <property type="protein sequence ID" value="MDF6103752.1"/>
    <property type="molecule type" value="Genomic_DNA"/>
</dbReference>
<dbReference type="Gene3D" id="3.40.50.300">
    <property type="entry name" value="P-loop containing nucleotide triphosphate hydrolases"/>
    <property type="match status" value="1"/>
</dbReference>
<reference evidence="6" key="2">
    <citation type="submission" date="2022-01" db="EMBL/GenBank/DDBJ databases">
        <authorList>
            <person name="Sanchez-Suarez J."/>
            <person name="Villamil L."/>
            <person name="Diaz L.E."/>
        </authorList>
    </citation>
    <scope>NUCLEOTIDE SEQUENCE</scope>
    <source>
        <strain evidence="6">EUFUS-Z928</strain>
    </source>
</reference>
<dbReference type="EC" id="3.6.4.-" evidence="7"/>
<keyword evidence="7" id="KW-0347">Helicase</keyword>
<keyword evidence="2" id="KW-0479">Metal-binding</keyword>
<proteinExistence type="predicted"/>
<keyword evidence="8" id="KW-1185">Reference proteome</keyword>
<reference evidence="7" key="3">
    <citation type="submission" date="2023-04" db="EMBL/GenBank/DDBJ databases">
        <title>Complete genome sequence of a phthalic acid esters degrading bacterial strain.</title>
        <authorList>
            <person name="Weng L."/>
            <person name="Jia Y."/>
            <person name="Ren L."/>
        </authorList>
    </citation>
    <scope>NUCLEOTIDE SEQUENCE</scope>
    <source>
        <strain evidence="7">RL-LY01</strain>
    </source>
</reference>